<feature type="transmembrane region" description="Helical" evidence="1">
    <location>
        <begin position="49"/>
        <end position="70"/>
    </location>
</feature>
<dbReference type="Proteomes" id="UP001597185">
    <property type="component" value="Unassembled WGS sequence"/>
</dbReference>
<sequence length="107" mass="10972">MTSAEAVVVLGIIDGAIGTITQSWYLTAIAVVAILTVGLSILSGLIDIAVYLTMLGLVALVGLGVVNFFAPGLIPIVVTPVFPFEASTAEPMIRFTESAATPLIPSV</sequence>
<dbReference type="AlphaFoldDB" id="A0ABD6BZM7"/>
<organism evidence="2 3">
    <name type="scientific">Halorubrum laminariae</name>
    <dbReference type="NCBI Taxonomy" id="1433523"/>
    <lineage>
        <taxon>Archaea</taxon>
        <taxon>Methanobacteriati</taxon>
        <taxon>Methanobacteriota</taxon>
        <taxon>Stenosarchaea group</taxon>
        <taxon>Halobacteria</taxon>
        <taxon>Halobacteriales</taxon>
        <taxon>Haloferacaceae</taxon>
        <taxon>Halorubrum</taxon>
    </lineage>
</organism>
<evidence type="ECO:0000313" key="2">
    <source>
        <dbReference type="EMBL" id="MFD1570325.1"/>
    </source>
</evidence>
<protein>
    <submittedName>
        <fullName evidence="2">Uncharacterized protein</fullName>
    </submittedName>
</protein>
<keyword evidence="1" id="KW-0812">Transmembrane</keyword>
<proteinExistence type="predicted"/>
<feature type="transmembrane region" description="Helical" evidence="1">
    <location>
        <begin position="24"/>
        <end position="42"/>
    </location>
</feature>
<keyword evidence="3" id="KW-1185">Reference proteome</keyword>
<dbReference type="RefSeq" id="WP_256397197.1">
    <property type="nucleotide sequence ID" value="NZ_JANHDL010000004.1"/>
</dbReference>
<comment type="caution">
    <text evidence="2">The sequence shown here is derived from an EMBL/GenBank/DDBJ whole genome shotgun (WGS) entry which is preliminary data.</text>
</comment>
<evidence type="ECO:0000313" key="3">
    <source>
        <dbReference type="Proteomes" id="UP001597185"/>
    </source>
</evidence>
<keyword evidence="1" id="KW-1133">Transmembrane helix</keyword>
<dbReference type="EMBL" id="JBHUDB010000002">
    <property type="protein sequence ID" value="MFD1570325.1"/>
    <property type="molecule type" value="Genomic_DNA"/>
</dbReference>
<name>A0ABD6BZM7_9EURY</name>
<reference evidence="2 3" key="1">
    <citation type="journal article" date="2019" name="Int. J. Syst. Evol. Microbiol.">
        <title>The Global Catalogue of Microorganisms (GCM) 10K type strain sequencing project: providing services to taxonomists for standard genome sequencing and annotation.</title>
        <authorList>
            <consortium name="The Broad Institute Genomics Platform"/>
            <consortium name="The Broad Institute Genome Sequencing Center for Infectious Disease"/>
            <person name="Wu L."/>
            <person name="Ma J."/>
        </authorList>
    </citation>
    <scope>NUCLEOTIDE SEQUENCE [LARGE SCALE GENOMIC DNA]</scope>
    <source>
        <strain evidence="2 3">CGMCC 1.12689</strain>
    </source>
</reference>
<gene>
    <name evidence="2" type="ORF">ACFR9T_06940</name>
</gene>
<keyword evidence="1" id="KW-0472">Membrane</keyword>
<evidence type="ECO:0000256" key="1">
    <source>
        <dbReference type="SAM" id="Phobius"/>
    </source>
</evidence>
<accession>A0ABD6BZM7</accession>